<organism evidence="8">
    <name type="scientific">Taenia asiatica</name>
    <name type="common">Asian tapeworm</name>
    <dbReference type="NCBI Taxonomy" id="60517"/>
    <lineage>
        <taxon>Eukaryota</taxon>
        <taxon>Metazoa</taxon>
        <taxon>Spiralia</taxon>
        <taxon>Lophotrochozoa</taxon>
        <taxon>Platyhelminthes</taxon>
        <taxon>Cestoda</taxon>
        <taxon>Eucestoda</taxon>
        <taxon>Cyclophyllidea</taxon>
        <taxon>Taeniidae</taxon>
        <taxon>Taenia</taxon>
    </lineage>
</organism>
<keyword evidence="3" id="KW-0496">Mitochondrion</keyword>
<dbReference type="GO" id="GO:0006979">
    <property type="term" value="P:response to oxidative stress"/>
    <property type="evidence" value="ECO:0007669"/>
    <property type="project" value="TreeGrafter"/>
</dbReference>
<dbReference type="SMART" id="SM00584">
    <property type="entry name" value="TLDc"/>
    <property type="match status" value="1"/>
</dbReference>
<evidence type="ECO:0000313" key="7">
    <source>
        <dbReference type="Proteomes" id="UP000282613"/>
    </source>
</evidence>
<dbReference type="Pfam" id="PF01476">
    <property type="entry name" value="LysM"/>
    <property type="match status" value="1"/>
</dbReference>
<gene>
    <name evidence="6" type="ORF">TASK_LOCUS8835</name>
</gene>
<evidence type="ECO:0000256" key="2">
    <source>
        <dbReference type="ARBA" id="ARBA00009540"/>
    </source>
</evidence>
<evidence type="ECO:0000259" key="5">
    <source>
        <dbReference type="PROSITE" id="PS51886"/>
    </source>
</evidence>
<reference evidence="8" key="1">
    <citation type="submission" date="2017-02" db="UniProtKB">
        <authorList>
            <consortium name="WormBaseParasite"/>
        </authorList>
    </citation>
    <scope>IDENTIFICATION</scope>
</reference>
<dbReference type="WBParaSite" id="TASK_0000883401-mRNA-1">
    <property type="protein sequence ID" value="TASK_0000883401-mRNA-1"/>
    <property type="gene ID" value="TASK_0000883401"/>
</dbReference>
<dbReference type="GO" id="GO:0005739">
    <property type="term" value="C:mitochondrion"/>
    <property type="evidence" value="ECO:0007669"/>
    <property type="project" value="UniProtKB-SubCell"/>
</dbReference>
<sequence length="750" mass="83504">MDVALVEASAKGFEKQDCCVVGSGDSSTTVAARFDLAPSRLCQLNELRSRQIFTNQRLKVAKEESEHRKVKEMIADVATPGVIEHSFCVLAKNAVTASPSQEKKFRHIFKRLIGTERLEESHTIRVNQRCVRGTLIAAIETIMFLPLSECEQTDALCQAAIELRYKNIRSVAAYYDASVFAFTKRSRSPRQCIHDFPLEEIKCRILSMDTSSSNIIAPDEEFSNGLAKTVIYRPLKSVVTVISEGQSLEPVLLENEVFLCCTVQRNQMVSGGSTSPTTSTVGAQWFIVSRRRCALTFTQLFQAISIQLGFIEDLENFLINSNLGFTSIIPIESSSHKIMEENKERENERSLNISDALGSLISRRMTLHFRSPKPSIASSQSYISRSLGRLMQRTASARSKADFETATIGDFMGERRRHLSVGCSKELFSDHTAIDVIPDDRKAGDEAESIIACRSSSSTPSFADEKEVFDMLRQSSLAWELVSEQEFLQRCVLAEAEEERVGDREATDSAVVTPLSPPASLLRSCILSTRMQIHELFEAIPTGAQFFDWSLTFSSELHGFSLKTLYRRCEDFVSGDLHANVDSGPCHTAGDAKKMEAVAKHRTLSSMQQNQPCILLIKDTTDCLMGAYLSSHPRLSRGVFYGTGETFVFHWTPSATSLHEGEVLTEGSTAMAPKSGDLCFKKYPWSKKNSFFVSGEPEVLLIGCSNARSALRIDENLNRGRSQVCETFDNPELTPSGDFFIHTIELWSLS</sequence>
<name>A0A0R3WDJ0_TAEAS</name>
<keyword evidence="7" id="KW-1185">Reference proteome</keyword>
<accession>A0A0R3WDJ0</accession>
<dbReference type="Proteomes" id="UP000282613">
    <property type="component" value="Unassembled WGS sequence"/>
</dbReference>
<evidence type="ECO:0000256" key="4">
    <source>
        <dbReference type="ARBA" id="ARBA00040604"/>
    </source>
</evidence>
<dbReference type="GO" id="GO:0005634">
    <property type="term" value="C:nucleus"/>
    <property type="evidence" value="ECO:0007669"/>
    <property type="project" value="TreeGrafter"/>
</dbReference>
<reference evidence="6 7" key="2">
    <citation type="submission" date="2018-11" db="EMBL/GenBank/DDBJ databases">
        <authorList>
            <consortium name="Pathogen Informatics"/>
        </authorList>
    </citation>
    <scope>NUCLEOTIDE SEQUENCE [LARGE SCALE GENOMIC DNA]</scope>
</reference>
<evidence type="ECO:0000313" key="6">
    <source>
        <dbReference type="EMBL" id="VDK41115.1"/>
    </source>
</evidence>
<feature type="domain" description="TLDc" evidence="5">
    <location>
        <begin position="526"/>
        <end position="750"/>
    </location>
</feature>
<dbReference type="Pfam" id="PF07534">
    <property type="entry name" value="TLD"/>
    <property type="match status" value="1"/>
</dbReference>
<dbReference type="PANTHER" id="PTHR23354">
    <property type="entry name" value="NUCLEOLAR PROTEIN 7/ESTROGEN RECEPTOR COACTIVATOR-RELATED"/>
    <property type="match status" value="1"/>
</dbReference>
<dbReference type="EMBL" id="UYRS01018905">
    <property type="protein sequence ID" value="VDK41115.1"/>
    <property type="molecule type" value="Genomic_DNA"/>
</dbReference>
<comment type="subcellular location">
    <subcellularLocation>
        <location evidence="1">Mitochondrion</location>
    </subcellularLocation>
</comment>
<dbReference type="OrthoDB" id="26679at2759"/>
<comment type="similarity">
    <text evidence="2">Belongs to the OXR1 family.</text>
</comment>
<dbReference type="PROSITE" id="PS51886">
    <property type="entry name" value="TLDC"/>
    <property type="match status" value="1"/>
</dbReference>
<protein>
    <recommendedName>
        <fullName evidence="4">Oxidation resistance protein 1</fullName>
    </recommendedName>
</protein>
<dbReference type="Gene3D" id="3.10.350.10">
    <property type="entry name" value="LysM domain"/>
    <property type="match status" value="1"/>
</dbReference>
<evidence type="ECO:0000256" key="3">
    <source>
        <dbReference type="ARBA" id="ARBA00023128"/>
    </source>
</evidence>
<dbReference type="InterPro" id="IPR036779">
    <property type="entry name" value="LysM_dom_sf"/>
</dbReference>
<dbReference type="PANTHER" id="PTHR23354:SF62">
    <property type="entry name" value="MUSTARD, ISOFORM V"/>
    <property type="match status" value="1"/>
</dbReference>
<dbReference type="InterPro" id="IPR006571">
    <property type="entry name" value="TLDc_dom"/>
</dbReference>
<dbReference type="AlphaFoldDB" id="A0A0R3WDJ0"/>
<dbReference type="InterPro" id="IPR018392">
    <property type="entry name" value="LysM"/>
</dbReference>
<dbReference type="STRING" id="60517.A0A0R3WDJ0"/>
<proteinExistence type="inferred from homology"/>
<evidence type="ECO:0000256" key="1">
    <source>
        <dbReference type="ARBA" id="ARBA00004173"/>
    </source>
</evidence>
<evidence type="ECO:0000313" key="8">
    <source>
        <dbReference type="WBParaSite" id="TASK_0000883401-mRNA-1"/>
    </source>
</evidence>